<organism evidence="4 5">
    <name type="scientific">Heterobasidion irregulare (strain TC 32-1)</name>
    <dbReference type="NCBI Taxonomy" id="747525"/>
    <lineage>
        <taxon>Eukaryota</taxon>
        <taxon>Fungi</taxon>
        <taxon>Dikarya</taxon>
        <taxon>Basidiomycota</taxon>
        <taxon>Agaricomycotina</taxon>
        <taxon>Agaricomycetes</taxon>
        <taxon>Russulales</taxon>
        <taxon>Bondarzewiaceae</taxon>
        <taxon>Heterobasidion</taxon>
        <taxon>Heterobasidion annosum species complex</taxon>
    </lineage>
</organism>
<dbReference type="RefSeq" id="XP_009552140.1">
    <property type="nucleotide sequence ID" value="XM_009553845.1"/>
</dbReference>
<feature type="region of interest" description="Disordered" evidence="2">
    <location>
        <begin position="39"/>
        <end position="58"/>
    </location>
</feature>
<sequence length="348" mass="38299">MPAQYMPPLLAPTSSTPPRETTYGIDDMEWVESILAPTPPVTASQGISNDKKGNALSTNDDISWPLDIMRQLPTASPDPNIIPPLARGLFPSSASDTSTTTDSTMPLASNNHQPAFSNAMQAIHDDQQCFHGVKETTQAIAQMFGTGVFDVPTQAADTQATSVGQWTQQTFHDAYQRCYGAIEALYSIQQAFRNAQVMYGTQPQQIFRYILENLGTIFNTAMQTTGEAPQLEVDLPWSLQHAMQAIDNTSQSVTGALPTPILPPLRPRLNQTPYMSGEHNCHSCGLGFHSKNSLEKHNGNVRHHTRLQELNPDTELHPRQVLCNQCGHAFADAYSLSRHKKKHHAESA</sequence>
<dbReference type="GO" id="GO:0008270">
    <property type="term" value="F:zinc ion binding"/>
    <property type="evidence" value="ECO:0007669"/>
    <property type="project" value="UniProtKB-KW"/>
</dbReference>
<gene>
    <name evidence="4" type="ORF">HETIRDRAFT_119210</name>
</gene>
<dbReference type="HOGENOM" id="CLU_797076_0_0_1"/>
<dbReference type="KEGG" id="hir:HETIRDRAFT_119210"/>
<keyword evidence="1" id="KW-0862">Zinc</keyword>
<evidence type="ECO:0000256" key="1">
    <source>
        <dbReference type="PROSITE-ProRule" id="PRU00042"/>
    </source>
</evidence>
<dbReference type="PROSITE" id="PS50157">
    <property type="entry name" value="ZINC_FINGER_C2H2_2"/>
    <property type="match status" value="2"/>
</dbReference>
<feature type="domain" description="C2H2-type" evidence="3">
    <location>
        <begin position="321"/>
        <end position="348"/>
    </location>
</feature>
<feature type="domain" description="C2H2-type" evidence="3">
    <location>
        <begin position="279"/>
        <end position="309"/>
    </location>
</feature>
<dbReference type="Proteomes" id="UP000030671">
    <property type="component" value="Unassembled WGS sequence"/>
</dbReference>
<dbReference type="PROSITE" id="PS00028">
    <property type="entry name" value="ZINC_FINGER_C2H2_1"/>
    <property type="match status" value="2"/>
</dbReference>
<dbReference type="Gene3D" id="3.30.160.60">
    <property type="entry name" value="Classic Zinc Finger"/>
    <property type="match status" value="1"/>
</dbReference>
<evidence type="ECO:0000259" key="3">
    <source>
        <dbReference type="PROSITE" id="PS50157"/>
    </source>
</evidence>
<name>W4JQR4_HETIT</name>
<dbReference type="GeneID" id="20666636"/>
<dbReference type="InterPro" id="IPR036236">
    <property type="entry name" value="Znf_C2H2_sf"/>
</dbReference>
<accession>W4JQR4</accession>
<feature type="compositionally biased region" description="Low complexity" evidence="2">
    <location>
        <begin position="7"/>
        <end position="18"/>
    </location>
</feature>
<proteinExistence type="predicted"/>
<feature type="region of interest" description="Disordered" evidence="2">
    <location>
        <begin position="1"/>
        <end position="23"/>
    </location>
</feature>
<dbReference type="SMART" id="SM00355">
    <property type="entry name" value="ZnF_C2H2"/>
    <property type="match status" value="2"/>
</dbReference>
<dbReference type="SUPFAM" id="SSF57667">
    <property type="entry name" value="beta-beta-alpha zinc fingers"/>
    <property type="match status" value="1"/>
</dbReference>
<dbReference type="OrthoDB" id="6077919at2759"/>
<keyword evidence="5" id="KW-1185">Reference proteome</keyword>
<keyword evidence="1" id="KW-0479">Metal-binding</keyword>
<dbReference type="EMBL" id="KI925465">
    <property type="protein sequence ID" value="ETW75902.1"/>
    <property type="molecule type" value="Genomic_DNA"/>
</dbReference>
<keyword evidence="1" id="KW-0863">Zinc-finger</keyword>
<evidence type="ECO:0000256" key="2">
    <source>
        <dbReference type="SAM" id="MobiDB-lite"/>
    </source>
</evidence>
<evidence type="ECO:0000313" key="5">
    <source>
        <dbReference type="Proteomes" id="UP000030671"/>
    </source>
</evidence>
<dbReference type="AlphaFoldDB" id="W4JQR4"/>
<reference evidence="4 5" key="1">
    <citation type="journal article" date="2012" name="New Phytol.">
        <title>Insight into trade-off between wood decay and parasitism from the genome of a fungal forest pathogen.</title>
        <authorList>
            <person name="Olson A."/>
            <person name="Aerts A."/>
            <person name="Asiegbu F."/>
            <person name="Belbahri L."/>
            <person name="Bouzid O."/>
            <person name="Broberg A."/>
            <person name="Canback B."/>
            <person name="Coutinho P.M."/>
            <person name="Cullen D."/>
            <person name="Dalman K."/>
            <person name="Deflorio G."/>
            <person name="van Diepen L.T."/>
            <person name="Dunand C."/>
            <person name="Duplessis S."/>
            <person name="Durling M."/>
            <person name="Gonthier P."/>
            <person name="Grimwood J."/>
            <person name="Fossdal C.G."/>
            <person name="Hansson D."/>
            <person name="Henrissat B."/>
            <person name="Hietala A."/>
            <person name="Himmelstrand K."/>
            <person name="Hoffmeister D."/>
            <person name="Hogberg N."/>
            <person name="James T.Y."/>
            <person name="Karlsson M."/>
            <person name="Kohler A."/>
            <person name="Kues U."/>
            <person name="Lee Y.H."/>
            <person name="Lin Y.C."/>
            <person name="Lind M."/>
            <person name="Lindquist E."/>
            <person name="Lombard V."/>
            <person name="Lucas S."/>
            <person name="Lunden K."/>
            <person name="Morin E."/>
            <person name="Murat C."/>
            <person name="Park J."/>
            <person name="Raffaello T."/>
            <person name="Rouze P."/>
            <person name="Salamov A."/>
            <person name="Schmutz J."/>
            <person name="Solheim H."/>
            <person name="Stahlberg J."/>
            <person name="Velez H."/>
            <person name="de Vries R.P."/>
            <person name="Wiebenga A."/>
            <person name="Woodward S."/>
            <person name="Yakovlev I."/>
            <person name="Garbelotto M."/>
            <person name="Martin F."/>
            <person name="Grigoriev I.V."/>
            <person name="Stenlid J."/>
        </authorList>
    </citation>
    <scope>NUCLEOTIDE SEQUENCE [LARGE SCALE GENOMIC DNA]</scope>
    <source>
        <strain evidence="4 5">TC 32-1</strain>
    </source>
</reference>
<dbReference type="InterPro" id="IPR013087">
    <property type="entry name" value="Znf_C2H2_type"/>
</dbReference>
<protein>
    <recommendedName>
        <fullName evidence="3">C2H2-type domain-containing protein</fullName>
    </recommendedName>
</protein>
<dbReference type="InParanoid" id="W4JQR4"/>
<evidence type="ECO:0000313" key="4">
    <source>
        <dbReference type="EMBL" id="ETW75902.1"/>
    </source>
</evidence>